<feature type="transmembrane region" description="Helical" evidence="7">
    <location>
        <begin position="239"/>
        <end position="255"/>
    </location>
</feature>
<accession>A0A7W3P5X3</accession>
<feature type="transmembrane region" description="Helical" evidence="7">
    <location>
        <begin position="149"/>
        <end position="173"/>
    </location>
</feature>
<organism evidence="9 10">
    <name type="scientific">Microlunatus kandeliicorticis</name>
    <dbReference type="NCBI Taxonomy" id="1759536"/>
    <lineage>
        <taxon>Bacteria</taxon>
        <taxon>Bacillati</taxon>
        <taxon>Actinomycetota</taxon>
        <taxon>Actinomycetes</taxon>
        <taxon>Propionibacteriales</taxon>
        <taxon>Propionibacteriaceae</taxon>
        <taxon>Microlunatus</taxon>
    </lineage>
</organism>
<feature type="transmembrane region" description="Helical" evidence="7">
    <location>
        <begin position="185"/>
        <end position="204"/>
    </location>
</feature>
<keyword evidence="6 7" id="KW-0472">Membrane</keyword>
<name>A0A7W3P5X3_9ACTN</name>
<evidence type="ECO:0000313" key="9">
    <source>
        <dbReference type="EMBL" id="MBA8794353.1"/>
    </source>
</evidence>
<keyword evidence="5 7" id="KW-1133">Transmembrane helix</keyword>
<dbReference type="GO" id="GO:0004252">
    <property type="term" value="F:serine-type endopeptidase activity"/>
    <property type="evidence" value="ECO:0007669"/>
    <property type="project" value="InterPro"/>
</dbReference>
<dbReference type="Gene3D" id="1.20.1540.10">
    <property type="entry name" value="Rhomboid-like"/>
    <property type="match status" value="1"/>
</dbReference>
<protein>
    <submittedName>
        <fullName evidence="9">Membrane associated rhomboid family serine protease</fullName>
    </submittedName>
</protein>
<evidence type="ECO:0000256" key="5">
    <source>
        <dbReference type="ARBA" id="ARBA00022989"/>
    </source>
</evidence>
<proteinExistence type="inferred from homology"/>
<evidence type="ECO:0000256" key="6">
    <source>
        <dbReference type="ARBA" id="ARBA00023136"/>
    </source>
</evidence>
<keyword evidence="3 7" id="KW-0812">Transmembrane</keyword>
<evidence type="ECO:0000259" key="8">
    <source>
        <dbReference type="Pfam" id="PF01694"/>
    </source>
</evidence>
<dbReference type="Pfam" id="PF01694">
    <property type="entry name" value="Rhomboid"/>
    <property type="match status" value="1"/>
</dbReference>
<evidence type="ECO:0000256" key="2">
    <source>
        <dbReference type="ARBA" id="ARBA00009045"/>
    </source>
</evidence>
<dbReference type="InterPro" id="IPR050925">
    <property type="entry name" value="Rhomboid_protease_S54"/>
</dbReference>
<reference evidence="9 10" key="1">
    <citation type="submission" date="2020-07" db="EMBL/GenBank/DDBJ databases">
        <title>Sequencing the genomes of 1000 actinobacteria strains.</title>
        <authorList>
            <person name="Klenk H.-P."/>
        </authorList>
    </citation>
    <scope>NUCLEOTIDE SEQUENCE [LARGE SCALE GENOMIC DNA]</scope>
    <source>
        <strain evidence="9 10">DSM 100723</strain>
    </source>
</reference>
<feature type="domain" description="Peptidase S54 rhomboid" evidence="8">
    <location>
        <begin position="144"/>
        <end position="276"/>
    </location>
</feature>
<sequence>MSEPPQGRPEFSAPSYAACYRHQDRSTLITCQRCGRPICGECMNPAAVGFQCPDCVRSGGATPFPGAGGGSGRSFFGRSRAGSGWGAPRARQPKTVFGANLSNRQSPMTKAIMVALAVVWVSGLLTRGLTTGLLGLDPVGLASGQFWRLATSAFVSFGLLALLMNLLVLWLAGQVLEQQLGAWRFLALYVLSAAGGGTLFFLMAGFGGSIAGSSAAVVGLLAANGVIKLRRREDVRGDVALLILLLAYAFAVSGVEYFASQLGGMVVGALTGVTLAYAPRRHRTALQVAGLVLIAVICVGVVAARSFVL</sequence>
<dbReference type="AlphaFoldDB" id="A0A7W3P5X3"/>
<evidence type="ECO:0000313" key="10">
    <source>
        <dbReference type="Proteomes" id="UP000523079"/>
    </source>
</evidence>
<comment type="caution">
    <text evidence="9">The sequence shown here is derived from an EMBL/GenBank/DDBJ whole genome shotgun (WGS) entry which is preliminary data.</text>
</comment>
<evidence type="ECO:0000256" key="3">
    <source>
        <dbReference type="ARBA" id="ARBA00022692"/>
    </source>
</evidence>
<dbReference type="InterPro" id="IPR035952">
    <property type="entry name" value="Rhomboid-like_sf"/>
</dbReference>
<keyword evidence="4" id="KW-0378">Hydrolase</keyword>
<dbReference type="InterPro" id="IPR011011">
    <property type="entry name" value="Znf_FYVE_PHD"/>
</dbReference>
<dbReference type="SUPFAM" id="SSF144091">
    <property type="entry name" value="Rhomboid-like"/>
    <property type="match status" value="1"/>
</dbReference>
<keyword evidence="10" id="KW-1185">Reference proteome</keyword>
<comment type="similarity">
    <text evidence="2">Belongs to the peptidase S54 family.</text>
</comment>
<dbReference type="InterPro" id="IPR022764">
    <property type="entry name" value="Peptidase_S54_rhomboid_dom"/>
</dbReference>
<feature type="transmembrane region" description="Helical" evidence="7">
    <location>
        <begin position="261"/>
        <end position="278"/>
    </location>
</feature>
<dbReference type="EMBL" id="JACGWT010000003">
    <property type="protein sequence ID" value="MBA8794353.1"/>
    <property type="molecule type" value="Genomic_DNA"/>
</dbReference>
<keyword evidence="9" id="KW-0645">Protease</keyword>
<feature type="transmembrane region" description="Helical" evidence="7">
    <location>
        <begin position="285"/>
        <end position="308"/>
    </location>
</feature>
<comment type="subcellular location">
    <subcellularLocation>
        <location evidence="1">Membrane</location>
        <topology evidence="1">Multi-pass membrane protein</topology>
    </subcellularLocation>
</comment>
<evidence type="ECO:0000256" key="4">
    <source>
        <dbReference type="ARBA" id="ARBA00022801"/>
    </source>
</evidence>
<dbReference type="PANTHER" id="PTHR43731:SF14">
    <property type="entry name" value="PRESENILIN-ASSOCIATED RHOMBOID-LIKE PROTEIN, MITOCHONDRIAL"/>
    <property type="match status" value="1"/>
</dbReference>
<dbReference type="RefSeq" id="WP_182559946.1">
    <property type="nucleotide sequence ID" value="NZ_JACGWT010000003.1"/>
</dbReference>
<dbReference type="GO" id="GO:0016020">
    <property type="term" value="C:membrane"/>
    <property type="evidence" value="ECO:0007669"/>
    <property type="project" value="UniProtKB-SubCell"/>
</dbReference>
<evidence type="ECO:0000256" key="1">
    <source>
        <dbReference type="ARBA" id="ARBA00004141"/>
    </source>
</evidence>
<feature type="transmembrane region" description="Helical" evidence="7">
    <location>
        <begin position="111"/>
        <end position="129"/>
    </location>
</feature>
<evidence type="ECO:0000256" key="7">
    <source>
        <dbReference type="SAM" id="Phobius"/>
    </source>
</evidence>
<dbReference type="Proteomes" id="UP000523079">
    <property type="component" value="Unassembled WGS sequence"/>
</dbReference>
<dbReference type="SUPFAM" id="SSF57903">
    <property type="entry name" value="FYVE/PHD zinc finger"/>
    <property type="match status" value="1"/>
</dbReference>
<dbReference type="GO" id="GO:0006508">
    <property type="term" value="P:proteolysis"/>
    <property type="evidence" value="ECO:0007669"/>
    <property type="project" value="UniProtKB-KW"/>
</dbReference>
<dbReference type="PANTHER" id="PTHR43731">
    <property type="entry name" value="RHOMBOID PROTEASE"/>
    <property type="match status" value="1"/>
</dbReference>
<feature type="transmembrane region" description="Helical" evidence="7">
    <location>
        <begin position="210"/>
        <end position="227"/>
    </location>
</feature>
<gene>
    <name evidence="9" type="ORF">FHX74_001972</name>
</gene>